<evidence type="ECO:0000313" key="3">
    <source>
        <dbReference type="Proteomes" id="UP000176998"/>
    </source>
</evidence>
<dbReference type="GeneID" id="34566036"/>
<evidence type="ECO:0000256" key="1">
    <source>
        <dbReference type="SAM" id="MobiDB-lite"/>
    </source>
</evidence>
<dbReference type="AlphaFoldDB" id="A0A1G4ARQ0"/>
<proteinExistence type="predicted"/>
<dbReference type="EMBL" id="MJBS01000170">
    <property type="protein sequence ID" value="OHE91781.1"/>
    <property type="molecule type" value="Genomic_DNA"/>
</dbReference>
<evidence type="ECO:0000313" key="2">
    <source>
        <dbReference type="EMBL" id="OHE91781.1"/>
    </source>
</evidence>
<gene>
    <name evidence="2" type="ORF">CORC01_12908</name>
</gene>
<name>A0A1G4ARQ0_9PEZI</name>
<reference evidence="2 3" key="1">
    <citation type="submission" date="2016-09" db="EMBL/GenBank/DDBJ databases">
        <authorList>
            <person name="Capua I."/>
            <person name="De Benedictis P."/>
            <person name="Joannis T."/>
            <person name="Lombin L.H."/>
            <person name="Cattoli G."/>
        </authorList>
    </citation>
    <scope>NUCLEOTIDE SEQUENCE [LARGE SCALE GENOMIC DNA]</scope>
    <source>
        <strain evidence="2 3">IMI 309357</strain>
    </source>
</reference>
<protein>
    <submittedName>
        <fullName evidence="2">Uncharacterized protein</fullName>
    </submittedName>
</protein>
<comment type="caution">
    <text evidence="2">The sequence shown here is derived from an EMBL/GenBank/DDBJ whole genome shotgun (WGS) entry which is preliminary data.</text>
</comment>
<dbReference type="Proteomes" id="UP000176998">
    <property type="component" value="Unassembled WGS sequence"/>
</dbReference>
<dbReference type="RefSeq" id="XP_022468953.1">
    <property type="nucleotide sequence ID" value="XM_022624526.1"/>
</dbReference>
<organism evidence="2 3">
    <name type="scientific">Colletotrichum orchidophilum</name>
    <dbReference type="NCBI Taxonomy" id="1209926"/>
    <lineage>
        <taxon>Eukaryota</taxon>
        <taxon>Fungi</taxon>
        <taxon>Dikarya</taxon>
        <taxon>Ascomycota</taxon>
        <taxon>Pezizomycotina</taxon>
        <taxon>Sordariomycetes</taxon>
        <taxon>Hypocreomycetidae</taxon>
        <taxon>Glomerellales</taxon>
        <taxon>Glomerellaceae</taxon>
        <taxon>Colletotrichum</taxon>
    </lineage>
</organism>
<sequence>MEGSLLGLVNWDHGTCTSQSHVPPDRMPSNEKRKWGHGGHTRAAETCSSTVATIMRWPRLKWTQPGPGNRFAIAAAIRRKVKARLLPKRDGGPATGAEAIPQRRPRWRWKVLW</sequence>
<feature type="region of interest" description="Disordered" evidence="1">
    <location>
        <begin position="16"/>
        <end position="44"/>
    </location>
</feature>
<accession>A0A1G4ARQ0</accession>
<keyword evidence="3" id="KW-1185">Reference proteome</keyword>